<evidence type="ECO:0000313" key="1">
    <source>
        <dbReference type="EMBL" id="MCD2426246.1"/>
    </source>
</evidence>
<organism evidence="1 2">
    <name type="scientific">Niabella pedocola</name>
    <dbReference type="NCBI Taxonomy" id="1752077"/>
    <lineage>
        <taxon>Bacteria</taxon>
        <taxon>Pseudomonadati</taxon>
        <taxon>Bacteroidota</taxon>
        <taxon>Chitinophagia</taxon>
        <taxon>Chitinophagales</taxon>
        <taxon>Chitinophagaceae</taxon>
        <taxon>Niabella</taxon>
    </lineage>
</organism>
<dbReference type="EMBL" id="JAJNEC010000008">
    <property type="protein sequence ID" value="MCD2426246.1"/>
    <property type="molecule type" value="Genomic_DNA"/>
</dbReference>
<proteinExistence type="predicted"/>
<dbReference type="InterPro" id="IPR024079">
    <property type="entry name" value="MetalloPept_cat_dom_sf"/>
</dbReference>
<dbReference type="SUPFAM" id="SSF55486">
    <property type="entry name" value="Metalloproteases ('zincins'), catalytic domain"/>
    <property type="match status" value="1"/>
</dbReference>
<dbReference type="Proteomes" id="UP001199816">
    <property type="component" value="Unassembled WGS sequence"/>
</dbReference>
<sequence length="462" mass="53652">MSRTRIIKGVYTKITHGNHNMYSRENINSFAGSVIKEKGEDEGVSYGDPEDPPAQELKAKCIVQFRPHNKYDGEFGFDWVRLGDTGAKGDTWYRDILGEMTYKKDADGYWDFCSAKFVQNTKDYDRFVMEFDRFTVPWKKNGKYPFIYTIPFLSLLPTYTAKLNLKVEVEEEPEKYELEYESSYFDVSLLKELPVQKGKHDLPDAMEIKCNAYFETDQKINVYAVKEDYKELAGRILVKKNDRKFHKNISVLFVKVQCPTKKGSTAGEAEVLKKFMRQAYVNVNLQNSVLDMPADYNFGEWYNDYRKGGSEDLMHELNRLLRAKKGKTGKPFGHMFDSFFKVFFLPDTCMVESCGGKGWVLGHSEDIPNEKLKKGGSRFSILVFDKKKTAAETKSSTKVDESTVAHEIMHCIGFMHTFLNQSKYTFDEYTTDNVMDYYSSKTKIIAKQLYKWQWDQLHRSLP</sequence>
<dbReference type="Gene3D" id="3.40.390.10">
    <property type="entry name" value="Collagenase (Catalytic Domain)"/>
    <property type="match status" value="1"/>
</dbReference>
<keyword evidence="2" id="KW-1185">Reference proteome</keyword>
<protein>
    <submittedName>
        <fullName evidence="1">Uncharacterized protein</fullName>
    </submittedName>
</protein>
<comment type="caution">
    <text evidence="1">The sequence shown here is derived from an EMBL/GenBank/DDBJ whole genome shotgun (WGS) entry which is preliminary data.</text>
</comment>
<name>A0ABS8Q207_9BACT</name>
<evidence type="ECO:0000313" key="2">
    <source>
        <dbReference type="Proteomes" id="UP001199816"/>
    </source>
</evidence>
<dbReference type="RefSeq" id="WP_231008834.1">
    <property type="nucleotide sequence ID" value="NZ_JAJNEC010000008.1"/>
</dbReference>
<reference evidence="1 2" key="1">
    <citation type="submission" date="2021-11" db="EMBL/GenBank/DDBJ databases">
        <title>Genomic of Niabella pedocola.</title>
        <authorList>
            <person name="Wu T."/>
        </authorList>
    </citation>
    <scope>NUCLEOTIDE SEQUENCE [LARGE SCALE GENOMIC DNA]</scope>
    <source>
        <strain evidence="1 2">JCM 31011</strain>
    </source>
</reference>
<accession>A0ABS8Q207</accession>
<gene>
    <name evidence="1" type="ORF">LQ567_25900</name>
</gene>